<evidence type="ECO:0000259" key="6">
    <source>
        <dbReference type="PROSITE" id="PS50106"/>
    </source>
</evidence>
<accession>A0A0F7FIS8</accession>
<dbReference type="OrthoDB" id="15212at2157"/>
<evidence type="ECO:0000256" key="2">
    <source>
        <dbReference type="ARBA" id="ARBA00022692"/>
    </source>
</evidence>
<keyword evidence="4 5" id="KW-0472">Membrane</keyword>
<dbReference type="Pfam" id="PF17820">
    <property type="entry name" value="PDZ_6"/>
    <property type="match status" value="1"/>
</dbReference>
<dbReference type="PANTHER" id="PTHR13325">
    <property type="entry name" value="PROTEASE M50 MEMBRANE-BOUND TRANSCRIPTION FACTOR SITE 2 PROTEASE"/>
    <property type="match status" value="1"/>
</dbReference>
<dbReference type="InterPro" id="IPR041489">
    <property type="entry name" value="PDZ_6"/>
</dbReference>
<proteinExistence type="predicted"/>
<reference evidence="7 8" key="1">
    <citation type="journal article" date="2015" name="Stand. Genomic Sci.">
        <title>Complete genome sequence of and proposal of Thermofilum uzonense sp. nov. a novel hyperthermophilic crenarchaeon and emended description of the genus Thermofilum.</title>
        <authorList>
            <person name="Toshchakov S.V."/>
            <person name="Korzhenkov A.A."/>
            <person name="Samarov N.I."/>
            <person name="Mazunin I.O."/>
            <person name="Mozhey O.I."/>
            <person name="Shmyr I.S."/>
            <person name="Derbikova K.S."/>
            <person name="Taranov E.A."/>
            <person name="Dominova I.N."/>
            <person name="Bonch-Osmolovskaya E.A."/>
            <person name="Patrushev M.V."/>
            <person name="Podosokorskaya O.A."/>
            <person name="Kublanov I.V."/>
        </authorList>
    </citation>
    <scope>NUCLEOTIDE SEQUENCE [LARGE SCALE GENOMIC DNA]</scope>
    <source>
        <strain evidence="7 8">1807-2</strain>
    </source>
</reference>
<dbReference type="PATRIC" id="fig|1550241.5.peg.1037"/>
<feature type="transmembrane region" description="Helical" evidence="5">
    <location>
        <begin position="6"/>
        <end position="29"/>
    </location>
</feature>
<gene>
    <name evidence="7" type="ORF">MA03_04915</name>
</gene>
<keyword evidence="2 5" id="KW-0812">Transmembrane</keyword>
<dbReference type="InterPro" id="IPR001478">
    <property type="entry name" value="PDZ"/>
</dbReference>
<dbReference type="SUPFAM" id="SSF50156">
    <property type="entry name" value="PDZ domain-like"/>
    <property type="match status" value="1"/>
</dbReference>
<dbReference type="EMBL" id="CP009961">
    <property type="protein sequence ID" value="AKG38744.1"/>
    <property type="molecule type" value="Genomic_DNA"/>
</dbReference>
<dbReference type="GO" id="GO:0012505">
    <property type="term" value="C:endomembrane system"/>
    <property type="evidence" value="ECO:0007669"/>
    <property type="project" value="UniProtKB-SubCell"/>
</dbReference>
<dbReference type="GeneID" id="25401548"/>
<evidence type="ECO:0000256" key="4">
    <source>
        <dbReference type="ARBA" id="ARBA00023136"/>
    </source>
</evidence>
<dbReference type="InterPro" id="IPR008915">
    <property type="entry name" value="Peptidase_M50"/>
</dbReference>
<dbReference type="PANTHER" id="PTHR13325:SF3">
    <property type="entry name" value="MEMBRANE-BOUND TRANSCRIPTION FACTOR SITE-2 PROTEASE"/>
    <property type="match status" value="1"/>
</dbReference>
<name>A0A0F7FIS8_9CREN</name>
<dbReference type="PROSITE" id="PS50106">
    <property type="entry name" value="PDZ"/>
    <property type="match status" value="1"/>
</dbReference>
<evidence type="ECO:0000313" key="8">
    <source>
        <dbReference type="Proteomes" id="UP000067434"/>
    </source>
</evidence>
<dbReference type="HOGENOM" id="CLU_042134_1_0_2"/>
<evidence type="ECO:0000256" key="3">
    <source>
        <dbReference type="ARBA" id="ARBA00022989"/>
    </source>
</evidence>
<sequence>MASSQILVSINNAVYLGAILFIYAGIIIVQRLKPQALEKLGISLEGAVILLKTRRLNTIIVSFAGRHPKLIRLLGDVSTIIGIGLMIFGLFYFHANLVSFFIRPEAASPVAPIIPGVTLGLDALPYFLIAVFLTIVPHELAHAFAASAEGLPLKSTGLFLALVFPGGFAEIDEEKLGSASLRAKLRVLSSGSSANLASFIVFALLTSLLIQPTGVLIASTIPGYPAQGILEPNDVVIAVNGVPTNTLQDFTRVMETTKPGEAVLLTVKRGNEIKSIEVILAPRPGNTSRGFLGVQIQQAVNNPLLYNVLYWCLVLTSSVAIINMLPAIPLDGGRILQALLEKMFSAEKAKKLAFSITIYTALIVVLNIAFSTNFYGLVPFP</sequence>
<dbReference type="InterPro" id="IPR036034">
    <property type="entry name" value="PDZ_sf"/>
</dbReference>
<feature type="transmembrane region" description="Helical" evidence="5">
    <location>
        <begin position="352"/>
        <end position="375"/>
    </location>
</feature>
<protein>
    <recommendedName>
        <fullName evidence="6">PDZ domain-containing protein</fullName>
    </recommendedName>
</protein>
<evidence type="ECO:0000256" key="1">
    <source>
        <dbReference type="ARBA" id="ARBA00004127"/>
    </source>
</evidence>
<dbReference type="Gene3D" id="2.30.42.10">
    <property type="match status" value="1"/>
</dbReference>
<feature type="domain" description="PDZ" evidence="6">
    <location>
        <begin position="214"/>
        <end position="271"/>
    </location>
</feature>
<keyword evidence="3 5" id="KW-1133">Transmembrane helix</keyword>
<dbReference type="GO" id="GO:0005737">
    <property type="term" value="C:cytoplasm"/>
    <property type="evidence" value="ECO:0007669"/>
    <property type="project" value="TreeGrafter"/>
</dbReference>
<dbReference type="PRINTS" id="PR01000">
    <property type="entry name" value="SREBPS2PTASE"/>
</dbReference>
<dbReference type="AlphaFoldDB" id="A0A0F7FIS8"/>
<dbReference type="Proteomes" id="UP000067434">
    <property type="component" value="Chromosome"/>
</dbReference>
<feature type="transmembrane region" description="Helical" evidence="5">
    <location>
        <begin position="113"/>
        <end position="136"/>
    </location>
</feature>
<keyword evidence="8" id="KW-1185">Reference proteome</keyword>
<comment type="subcellular location">
    <subcellularLocation>
        <location evidence="1">Endomembrane system</location>
        <topology evidence="1">Multi-pass membrane protein</topology>
    </subcellularLocation>
</comment>
<feature type="transmembrane region" description="Helical" evidence="5">
    <location>
        <begin position="73"/>
        <end position="93"/>
    </location>
</feature>
<dbReference type="RefSeq" id="WP_052884202.1">
    <property type="nucleotide sequence ID" value="NZ_CP009961.1"/>
</dbReference>
<dbReference type="Pfam" id="PF02163">
    <property type="entry name" value="Peptidase_M50"/>
    <property type="match status" value="1"/>
</dbReference>
<dbReference type="SMART" id="SM00228">
    <property type="entry name" value="PDZ"/>
    <property type="match status" value="1"/>
</dbReference>
<dbReference type="GO" id="GO:0004222">
    <property type="term" value="F:metalloendopeptidase activity"/>
    <property type="evidence" value="ECO:0007669"/>
    <property type="project" value="InterPro"/>
</dbReference>
<organism evidence="7 8">
    <name type="scientific">Infirmifilum uzonense</name>
    <dbReference type="NCBI Taxonomy" id="1550241"/>
    <lineage>
        <taxon>Archaea</taxon>
        <taxon>Thermoproteota</taxon>
        <taxon>Thermoprotei</taxon>
        <taxon>Thermofilales</taxon>
        <taxon>Thermofilaceae</taxon>
        <taxon>Infirmifilum</taxon>
    </lineage>
</organism>
<dbReference type="STRING" id="1550241.MA03_04915"/>
<evidence type="ECO:0000313" key="7">
    <source>
        <dbReference type="EMBL" id="AKG38744.1"/>
    </source>
</evidence>
<dbReference type="GO" id="GO:0031293">
    <property type="term" value="P:membrane protein intracellular domain proteolysis"/>
    <property type="evidence" value="ECO:0007669"/>
    <property type="project" value="TreeGrafter"/>
</dbReference>
<feature type="transmembrane region" description="Helical" evidence="5">
    <location>
        <begin position="308"/>
        <end position="331"/>
    </location>
</feature>
<feature type="transmembrane region" description="Helical" evidence="5">
    <location>
        <begin position="185"/>
        <end position="210"/>
    </location>
</feature>
<evidence type="ECO:0000256" key="5">
    <source>
        <dbReference type="SAM" id="Phobius"/>
    </source>
</evidence>
<dbReference type="InterPro" id="IPR001193">
    <property type="entry name" value="MBTPS2"/>
</dbReference>
<dbReference type="GO" id="GO:0016020">
    <property type="term" value="C:membrane"/>
    <property type="evidence" value="ECO:0007669"/>
    <property type="project" value="InterPro"/>
</dbReference>
<dbReference type="KEGG" id="thf:MA03_04915"/>